<accession>A0AAD7CLE5</accession>
<evidence type="ECO:0000256" key="2">
    <source>
        <dbReference type="ARBA" id="ARBA00022741"/>
    </source>
</evidence>
<dbReference type="Proteomes" id="UP001221142">
    <property type="component" value="Unassembled WGS sequence"/>
</dbReference>
<evidence type="ECO:0000313" key="8">
    <source>
        <dbReference type="Proteomes" id="UP001221142"/>
    </source>
</evidence>
<dbReference type="InterPro" id="IPR000719">
    <property type="entry name" value="Prot_kinase_dom"/>
</dbReference>
<evidence type="ECO:0000256" key="5">
    <source>
        <dbReference type="SAM" id="MobiDB-lite"/>
    </source>
</evidence>
<protein>
    <submittedName>
        <fullName evidence="7">Kinase-like domain-containing protein</fullName>
    </submittedName>
</protein>
<feature type="compositionally biased region" description="Polar residues" evidence="5">
    <location>
        <begin position="290"/>
        <end position="303"/>
    </location>
</feature>
<dbReference type="SMART" id="SM00555">
    <property type="entry name" value="GIT"/>
    <property type="match status" value="2"/>
</dbReference>
<dbReference type="SUPFAM" id="SSF56112">
    <property type="entry name" value="Protein kinase-like (PK-like)"/>
    <property type="match status" value="1"/>
</dbReference>
<feature type="region of interest" description="Disordered" evidence="5">
    <location>
        <begin position="120"/>
        <end position="162"/>
    </location>
</feature>
<dbReference type="Pfam" id="PF08518">
    <property type="entry name" value="GIT_SHD"/>
    <property type="match status" value="2"/>
</dbReference>
<reference evidence="7" key="1">
    <citation type="submission" date="2023-03" db="EMBL/GenBank/DDBJ databases">
        <title>Massive genome expansion in bonnet fungi (Mycena s.s.) driven by repeated elements and novel gene families across ecological guilds.</title>
        <authorList>
            <consortium name="Lawrence Berkeley National Laboratory"/>
            <person name="Harder C.B."/>
            <person name="Miyauchi S."/>
            <person name="Viragh M."/>
            <person name="Kuo A."/>
            <person name="Thoen E."/>
            <person name="Andreopoulos B."/>
            <person name="Lu D."/>
            <person name="Skrede I."/>
            <person name="Drula E."/>
            <person name="Henrissat B."/>
            <person name="Morin E."/>
            <person name="Kohler A."/>
            <person name="Barry K."/>
            <person name="LaButti K."/>
            <person name="Morin E."/>
            <person name="Salamov A."/>
            <person name="Lipzen A."/>
            <person name="Mereny Z."/>
            <person name="Hegedus B."/>
            <person name="Baldrian P."/>
            <person name="Stursova M."/>
            <person name="Weitz H."/>
            <person name="Taylor A."/>
            <person name="Grigoriev I.V."/>
            <person name="Nagy L.G."/>
            <person name="Martin F."/>
            <person name="Kauserud H."/>
        </authorList>
    </citation>
    <scope>NUCLEOTIDE SEQUENCE</scope>
    <source>
        <strain evidence="7">9284</strain>
    </source>
</reference>
<dbReference type="InterPro" id="IPR008271">
    <property type="entry name" value="Ser/Thr_kinase_AS"/>
</dbReference>
<organism evidence="7 8">
    <name type="scientific">Roridomyces roridus</name>
    <dbReference type="NCBI Taxonomy" id="1738132"/>
    <lineage>
        <taxon>Eukaryota</taxon>
        <taxon>Fungi</taxon>
        <taxon>Dikarya</taxon>
        <taxon>Basidiomycota</taxon>
        <taxon>Agaricomycotina</taxon>
        <taxon>Agaricomycetes</taxon>
        <taxon>Agaricomycetidae</taxon>
        <taxon>Agaricales</taxon>
        <taxon>Marasmiineae</taxon>
        <taxon>Mycenaceae</taxon>
        <taxon>Roridomyces</taxon>
    </lineage>
</organism>
<evidence type="ECO:0000259" key="6">
    <source>
        <dbReference type="PROSITE" id="PS50011"/>
    </source>
</evidence>
<gene>
    <name evidence="7" type="ORF">FB45DRAFT_32710</name>
</gene>
<proteinExistence type="predicted"/>
<dbReference type="PROSITE" id="PS00108">
    <property type="entry name" value="PROTEIN_KINASE_ST"/>
    <property type="match status" value="1"/>
</dbReference>
<dbReference type="PANTHER" id="PTHR44329:SF288">
    <property type="entry name" value="MITOGEN-ACTIVATED PROTEIN KINASE KINASE KINASE 20"/>
    <property type="match status" value="1"/>
</dbReference>
<dbReference type="InterPro" id="IPR011009">
    <property type="entry name" value="Kinase-like_dom_sf"/>
</dbReference>
<feature type="domain" description="Protein kinase" evidence="6">
    <location>
        <begin position="402"/>
        <end position="664"/>
    </location>
</feature>
<evidence type="ECO:0000313" key="7">
    <source>
        <dbReference type="EMBL" id="KAJ7651216.1"/>
    </source>
</evidence>
<keyword evidence="8" id="KW-1185">Reference proteome</keyword>
<keyword evidence="2" id="KW-0547">Nucleotide-binding</keyword>
<dbReference type="GO" id="GO:0004674">
    <property type="term" value="F:protein serine/threonine kinase activity"/>
    <property type="evidence" value="ECO:0007669"/>
    <property type="project" value="TreeGrafter"/>
</dbReference>
<dbReference type="InterPro" id="IPR001245">
    <property type="entry name" value="Ser-Thr/Tyr_kinase_cat_dom"/>
</dbReference>
<dbReference type="GO" id="GO:0005524">
    <property type="term" value="F:ATP binding"/>
    <property type="evidence" value="ECO:0007669"/>
    <property type="project" value="UniProtKB-KW"/>
</dbReference>
<dbReference type="EMBL" id="JARKIF010000001">
    <property type="protein sequence ID" value="KAJ7651216.1"/>
    <property type="molecule type" value="Genomic_DNA"/>
</dbReference>
<name>A0AAD7CLE5_9AGAR</name>
<comment type="caution">
    <text evidence="7">The sequence shown here is derived from an EMBL/GenBank/DDBJ whole genome shotgun (WGS) entry which is preliminary data.</text>
</comment>
<dbReference type="Pfam" id="PF07714">
    <property type="entry name" value="PK_Tyr_Ser-Thr"/>
    <property type="match status" value="1"/>
</dbReference>
<feature type="region of interest" description="Disordered" evidence="5">
    <location>
        <begin position="177"/>
        <end position="203"/>
    </location>
</feature>
<dbReference type="InterPro" id="IPR051681">
    <property type="entry name" value="Ser/Thr_Kinases-Pseudokinases"/>
</dbReference>
<keyword evidence="1" id="KW-0808">Transferase</keyword>
<feature type="region of interest" description="Disordered" evidence="5">
    <location>
        <begin position="228"/>
        <end position="266"/>
    </location>
</feature>
<sequence>MSFPAHPGPGSSNIRRDSTIYFIELGRYLADYLADATRNPRSESRQKLTRLTIQQCYELSTDVYDELRRREHDTELPRFLLRADFHPKRNQARQKLASFPKSRFQDLCSDVHHELARRYPKFHDDASSDESDGDFHGGDRSRENSGQDREPDDRLIGAETSDELRQRRHSFCAMTASDDCDTSGRTRRSSPWVKPVTKVEATTQEDGSFEPVTWIIEALGIEDVPTSALPDDTSTLPDSPQLPVGLDGAHGPGGEERDGVNSASDAGSTLPFSQYLVEARLGGADRGQPLSPTSDSETDNWANRNEVVWPTTDYAADNEHRDATIRELVRQLDRLFHDDEKWYMSFLDSRDASAQWLLDLLQDLLDYDADIPLADRRRIFKALIRLSDYSKLYPRCFTLTDLEQERLVDGGSFSDVYQGYLHGQCVAVKMMRVFDQSDIEAVLKCFGREAIIWRQLSHPNLLPFYGLYKFHQRLCLVSPWMENGHIRGFLKNQSCDTNRLLSMILDMARGLEHLHAKGIVHGDLKGDNIFVTPSLRACIADFGLSSITTSMSSFRFTLSSKATRGGTVRYQAPELHDGGHNDLRSDIYGFACVVYELLTGNAPFPEMSSDGAVIMAVIKGRRPPRPPSCSGSPSLDGLWALLQDCWHGTPEHRPTAAQVVQRLIGDQIGATETGIGKDWDDSFTSKFRRQLLEQQPLPSVREFERMVFGDDARLILGAECLDAPETWPDTNSSIIREREATVNGFILEDKFVLEKTKSAELPRVRGGDGIPEAHITAFLQGIDDFVAATRAKTPLNLFASLTAIVNAVSSIIDDVRAFSEHPLRGARLDALTALPCDEHGISVRWGAPCHNSRSG</sequence>
<evidence type="ECO:0000256" key="3">
    <source>
        <dbReference type="ARBA" id="ARBA00022777"/>
    </source>
</evidence>
<dbReference type="InterPro" id="IPR013724">
    <property type="entry name" value="GIT_SHD"/>
</dbReference>
<evidence type="ECO:0000256" key="1">
    <source>
        <dbReference type="ARBA" id="ARBA00022679"/>
    </source>
</evidence>
<feature type="region of interest" description="Disordered" evidence="5">
    <location>
        <begin position="284"/>
        <end position="303"/>
    </location>
</feature>
<keyword evidence="4" id="KW-0067">ATP-binding</keyword>
<dbReference type="InterPro" id="IPR056439">
    <property type="entry name" value="VBS_C3G9"/>
</dbReference>
<evidence type="ECO:0000256" key="4">
    <source>
        <dbReference type="ARBA" id="ARBA00022840"/>
    </source>
</evidence>
<dbReference type="PANTHER" id="PTHR44329">
    <property type="entry name" value="SERINE/THREONINE-PROTEIN KINASE TNNI3K-RELATED"/>
    <property type="match status" value="1"/>
</dbReference>
<keyword evidence="3 7" id="KW-0418">Kinase</keyword>
<dbReference type="SMART" id="SM00220">
    <property type="entry name" value="S_TKc"/>
    <property type="match status" value="1"/>
</dbReference>
<dbReference type="PROSITE" id="PS50011">
    <property type="entry name" value="PROTEIN_KINASE_DOM"/>
    <property type="match status" value="1"/>
</dbReference>
<dbReference type="Pfam" id="PF23742">
    <property type="entry name" value="VBS_C3G9"/>
    <property type="match status" value="1"/>
</dbReference>
<dbReference type="AlphaFoldDB" id="A0AAD7CLE5"/>
<dbReference type="Gene3D" id="1.10.510.10">
    <property type="entry name" value="Transferase(Phosphotransferase) domain 1"/>
    <property type="match status" value="1"/>
</dbReference>
<feature type="compositionally biased region" description="Basic and acidic residues" evidence="5">
    <location>
        <begin position="133"/>
        <end position="156"/>
    </location>
</feature>